<reference evidence="4" key="1">
    <citation type="submission" date="2017-02" db="UniProtKB">
        <authorList>
            <consortium name="WormBaseParasite"/>
        </authorList>
    </citation>
    <scope>IDENTIFICATION</scope>
</reference>
<evidence type="ECO:0000259" key="2">
    <source>
        <dbReference type="Pfam" id="PF24628"/>
    </source>
</evidence>
<sequence length="302" mass="34425">MNDVSPSVVSESNYEKQKKALKSTEVGATRDRRLLQGIQMTLSGGGHASKLSRNKNKSPERDVNIANADELIEKFNSMCLDKRCSAKDIKNLLTARNVTKFDTKDWQRISDMLFDAALRNSDIYFAVDMAICLIGYKEFQTSFADRISDEMSSFALTPQIADAALPELVAQLLTAQWPRVHSRSNFESNEILYQIITQLKGWIMAITDEVVVLWFLSRDEEDVNMMSRCASGLAEICNYGKRRFWLKWPELLDDIYLAAEEVLTSNSQISRLPNLILFIETVMIITRWVLPVPKDTHLLVCK</sequence>
<name>A0A0N5A8B2_9BILA</name>
<feature type="compositionally biased region" description="Polar residues" evidence="1">
    <location>
        <begin position="1"/>
        <end position="12"/>
    </location>
</feature>
<evidence type="ECO:0000313" key="3">
    <source>
        <dbReference type="Proteomes" id="UP000046393"/>
    </source>
</evidence>
<feature type="region of interest" description="Disordered" evidence="1">
    <location>
        <begin position="1"/>
        <end position="27"/>
    </location>
</feature>
<evidence type="ECO:0000313" key="4">
    <source>
        <dbReference type="WBParaSite" id="SMUV_0000030401-mRNA-1"/>
    </source>
</evidence>
<protein>
    <submittedName>
        <fullName evidence="4">MIF4G domain-containing protein</fullName>
    </submittedName>
</protein>
<dbReference type="WBParaSite" id="SMUV_0000030401-mRNA-1">
    <property type="protein sequence ID" value="SMUV_0000030401-mRNA-1"/>
    <property type="gene ID" value="SMUV_0000030401"/>
</dbReference>
<keyword evidence="3" id="KW-1185">Reference proteome</keyword>
<dbReference type="STRING" id="451379.A0A0N5A8B2"/>
<accession>A0A0N5A8B2</accession>
<dbReference type="InterPro" id="IPR056044">
    <property type="entry name" value="DUF7627"/>
</dbReference>
<feature type="domain" description="DUF7627" evidence="2">
    <location>
        <begin position="73"/>
        <end position="273"/>
    </location>
</feature>
<dbReference type="AlphaFoldDB" id="A0A0N5A8B2"/>
<dbReference type="Pfam" id="PF24628">
    <property type="entry name" value="DUF7627"/>
    <property type="match status" value="1"/>
</dbReference>
<dbReference type="Proteomes" id="UP000046393">
    <property type="component" value="Unplaced"/>
</dbReference>
<proteinExistence type="predicted"/>
<organism evidence="3 4">
    <name type="scientific">Syphacia muris</name>
    <dbReference type="NCBI Taxonomy" id="451379"/>
    <lineage>
        <taxon>Eukaryota</taxon>
        <taxon>Metazoa</taxon>
        <taxon>Ecdysozoa</taxon>
        <taxon>Nematoda</taxon>
        <taxon>Chromadorea</taxon>
        <taxon>Rhabditida</taxon>
        <taxon>Spirurina</taxon>
        <taxon>Oxyuridomorpha</taxon>
        <taxon>Oxyuroidea</taxon>
        <taxon>Oxyuridae</taxon>
        <taxon>Syphacia</taxon>
    </lineage>
</organism>
<evidence type="ECO:0000256" key="1">
    <source>
        <dbReference type="SAM" id="MobiDB-lite"/>
    </source>
</evidence>